<keyword evidence="2" id="KW-0238">DNA-binding</keyword>
<evidence type="ECO:0000256" key="2">
    <source>
        <dbReference type="ARBA" id="ARBA00023125"/>
    </source>
</evidence>
<protein>
    <submittedName>
        <fullName evidence="5">Helix-turn-helix domain-containing protein</fullName>
    </submittedName>
</protein>
<dbReference type="eggNOG" id="COG4977">
    <property type="taxonomic scope" value="Bacteria"/>
</dbReference>
<dbReference type="Pfam" id="PF12833">
    <property type="entry name" value="HTH_18"/>
    <property type="match status" value="1"/>
</dbReference>
<keyword evidence="6" id="KW-1185">Reference proteome</keyword>
<keyword evidence="1" id="KW-0805">Transcription regulation</keyword>
<dbReference type="EMBL" id="CP001650">
    <property type="protein sequence ID" value="ADF53645.1"/>
    <property type="molecule type" value="Genomic_DNA"/>
</dbReference>
<proteinExistence type="predicted"/>
<dbReference type="Proteomes" id="UP000001654">
    <property type="component" value="Chromosome"/>
</dbReference>
<evidence type="ECO:0000313" key="5">
    <source>
        <dbReference type="EMBL" id="ADF53645.1"/>
    </source>
</evidence>
<sequence>MHKFVADVPKLKPMKPFVFNSISALHKAMGLPKPLHPLISLVDYGSIQADVSELSKGMVLNFYKVSFKKNFHGKIKYGQGHYDFDEGNLSFHAPGQLVKALEEEADYSGITLLFHSDFIQGYALANKIKEYGFFSYGVSEALYLSDTERKATVGIFKTIDDELKVAIDHFSQDIMVSQIEQLLNYSNRFYNRQFITRKNVNSDLVAQMETYLDHYFNTEETLKSGIPSVNDLAEHLKVSSRYLSDMLRAHTGKSTQFHIQQKLLEKAKYLLTATDLSVAEIAYQLGFERPQSFNKLFKQKTAQTPLQFKNSLN</sequence>
<dbReference type="HOGENOM" id="CLU_000445_88_11_10"/>
<dbReference type="InterPro" id="IPR018060">
    <property type="entry name" value="HTH_AraC"/>
</dbReference>
<organism evidence="5 6">
    <name type="scientific">Zunongwangia profunda (strain DSM 18752 / CCTCC AB 206139 / SM-A87)</name>
    <name type="common">Wangia profunda</name>
    <dbReference type="NCBI Taxonomy" id="655815"/>
    <lineage>
        <taxon>Bacteria</taxon>
        <taxon>Pseudomonadati</taxon>
        <taxon>Bacteroidota</taxon>
        <taxon>Flavobacteriia</taxon>
        <taxon>Flavobacteriales</taxon>
        <taxon>Flavobacteriaceae</taxon>
        <taxon>Zunongwangia</taxon>
    </lineage>
</organism>
<reference evidence="5 6" key="1">
    <citation type="journal article" date="2010" name="BMC Genomics">
        <title>The complete genome of Zunongwangia profunda SM-A87 reveals its adaptation to the deep-sea environment and ecological role in sedimentary organic nitrogen degradation.</title>
        <authorList>
            <person name="Qin Q.L."/>
            <person name="Zhang X.Y."/>
            <person name="Wang X.M."/>
            <person name="Liu G.M."/>
            <person name="Chen X.L."/>
            <person name="Xie B.B."/>
            <person name="Dang H.Y."/>
            <person name="Zhou B.C."/>
            <person name="Yu J."/>
            <person name="Zhang Y.Z."/>
        </authorList>
    </citation>
    <scope>NUCLEOTIDE SEQUENCE [LARGE SCALE GENOMIC DNA]</scope>
    <source>
        <strain evidence="6">DSM 18752 / CCTCC AB 206139 / SM-A87</strain>
    </source>
</reference>
<dbReference type="Gene3D" id="1.10.10.60">
    <property type="entry name" value="Homeodomain-like"/>
    <property type="match status" value="1"/>
</dbReference>
<dbReference type="AlphaFoldDB" id="D5BJ12"/>
<dbReference type="STRING" id="655815.ZPR_3329"/>
<feature type="domain" description="HTH araC/xylS-type" evidence="4">
    <location>
        <begin position="206"/>
        <end position="311"/>
    </location>
</feature>
<accession>D5BJ12</accession>
<evidence type="ECO:0000313" key="6">
    <source>
        <dbReference type="Proteomes" id="UP000001654"/>
    </source>
</evidence>
<dbReference type="KEGG" id="zpr:ZPR_3329"/>
<name>D5BJ12_ZUNPS</name>
<evidence type="ECO:0000259" key="4">
    <source>
        <dbReference type="PROSITE" id="PS01124"/>
    </source>
</evidence>
<dbReference type="SUPFAM" id="SSF46689">
    <property type="entry name" value="Homeodomain-like"/>
    <property type="match status" value="1"/>
</dbReference>
<evidence type="ECO:0000256" key="1">
    <source>
        <dbReference type="ARBA" id="ARBA00023015"/>
    </source>
</evidence>
<dbReference type="SMART" id="SM00342">
    <property type="entry name" value="HTH_ARAC"/>
    <property type="match status" value="1"/>
</dbReference>
<dbReference type="PANTHER" id="PTHR43280:SF32">
    <property type="entry name" value="TRANSCRIPTIONAL REGULATORY PROTEIN"/>
    <property type="match status" value="1"/>
</dbReference>
<dbReference type="InterPro" id="IPR009057">
    <property type="entry name" value="Homeodomain-like_sf"/>
</dbReference>
<dbReference type="GO" id="GO:0003700">
    <property type="term" value="F:DNA-binding transcription factor activity"/>
    <property type="evidence" value="ECO:0007669"/>
    <property type="project" value="InterPro"/>
</dbReference>
<dbReference type="PANTHER" id="PTHR43280">
    <property type="entry name" value="ARAC-FAMILY TRANSCRIPTIONAL REGULATOR"/>
    <property type="match status" value="1"/>
</dbReference>
<gene>
    <name evidence="5" type="ordered locus">ZPR_3329</name>
</gene>
<dbReference type="GO" id="GO:0043565">
    <property type="term" value="F:sequence-specific DNA binding"/>
    <property type="evidence" value="ECO:0007669"/>
    <property type="project" value="InterPro"/>
</dbReference>
<keyword evidence="3" id="KW-0804">Transcription</keyword>
<evidence type="ECO:0000256" key="3">
    <source>
        <dbReference type="ARBA" id="ARBA00023163"/>
    </source>
</evidence>
<dbReference type="PROSITE" id="PS01124">
    <property type="entry name" value="HTH_ARAC_FAMILY_2"/>
    <property type="match status" value="1"/>
</dbReference>